<gene>
    <name evidence="1" type="ORF">HCR76_11260</name>
</gene>
<organism evidence="1 2">
    <name type="scientific">Paramicrobacterium chengjingii</name>
    <dbReference type="NCBI Taxonomy" id="2769067"/>
    <lineage>
        <taxon>Bacteria</taxon>
        <taxon>Bacillati</taxon>
        <taxon>Actinomycetota</taxon>
        <taxon>Actinomycetes</taxon>
        <taxon>Micrococcales</taxon>
        <taxon>Microbacteriaceae</taxon>
        <taxon>Paramicrobacterium</taxon>
    </lineage>
</organism>
<dbReference type="EMBL" id="CP061169">
    <property type="protein sequence ID" value="QPZ37415.1"/>
    <property type="molecule type" value="Genomic_DNA"/>
</dbReference>
<protein>
    <recommendedName>
        <fullName evidence="3">Transcriptional regulator, AbiEi antitoxin, Type IV TA system</fullName>
    </recommendedName>
</protein>
<proteinExistence type="predicted"/>
<evidence type="ECO:0000313" key="1">
    <source>
        <dbReference type="EMBL" id="QPZ37415.1"/>
    </source>
</evidence>
<sequence>MMMKLTKLAVPQPKLLLTGRGATTHDVSRAIRRQCDSGELIRLGRGAYLAASEWAALDDRARHIAQMRAAQARHSTPIVFVHDSAAAVLDYPAYGYFSTVPQAISRQPRQSTSQLRWHRGELADDEIVECDGFFITSPERTLWDIACTAPFARAVGMLDAGIRTLRPKDAAVSAPRVDREHLLERVSKRSGKRGTVRAARSIGFARDGADSLGESLSRVQEYLFGFEEPELQVTVSDVDGDIGVADQCWREHRLLGEFDGYEKYTRNRYTHGKAPSDVVFDEKVREDRMRATGGGMARWLWVDAHSGSRLAAILTRAGLPRESRPRDDWGGMPR</sequence>
<accession>A0ABX6YFG7</accession>
<evidence type="ECO:0000313" key="2">
    <source>
        <dbReference type="Proteomes" id="UP000662814"/>
    </source>
</evidence>
<name>A0ABX6YFG7_9MICO</name>
<dbReference type="Proteomes" id="UP000662814">
    <property type="component" value="Chromosome"/>
</dbReference>
<keyword evidence="2" id="KW-1185">Reference proteome</keyword>
<evidence type="ECO:0008006" key="3">
    <source>
        <dbReference type="Google" id="ProtNLM"/>
    </source>
</evidence>
<reference evidence="1 2" key="1">
    <citation type="submission" date="2020-12" db="EMBL/GenBank/DDBJ databases">
        <title>Microbacterium sp. HY060.</title>
        <authorList>
            <person name="Zhou J."/>
        </authorList>
    </citation>
    <scope>NUCLEOTIDE SEQUENCE [LARGE SCALE GENOMIC DNA]</scope>
    <source>
        <strain evidence="1 2">HY60</strain>
    </source>
</reference>
<dbReference type="RefSeq" id="WP_166991967.1">
    <property type="nucleotide sequence ID" value="NZ_CP061169.1"/>
</dbReference>